<dbReference type="GO" id="GO:0016020">
    <property type="term" value="C:membrane"/>
    <property type="evidence" value="ECO:0007669"/>
    <property type="project" value="InterPro"/>
</dbReference>
<sequence>MENLTALKSFAEYVAPGEIGSLDELDRGHGAIVRHGLEKLAAYRDDQGALHLHSAACSHVGCHLHWNSFEVCWDCPCHGSMFAIDGQPINAPAISSLNPAKA</sequence>
<reference evidence="7 8" key="1">
    <citation type="submission" date="2017-03" db="EMBL/GenBank/DDBJ databases">
        <title>Whole genome sequences of fourteen strains of Bradyrhizobium canariense and one strain of Bradyrhizobium japonicum isolated from Lupinus (Papilionoideae: Genisteae) species in Algeria.</title>
        <authorList>
            <person name="Crovadore J."/>
            <person name="Chekireb D."/>
            <person name="Brachmann A."/>
            <person name="Chablais R."/>
            <person name="Cochard B."/>
            <person name="Lefort F."/>
        </authorList>
    </citation>
    <scope>NUCLEOTIDE SEQUENCE [LARGE SCALE GENOMIC DNA]</scope>
    <source>
        <strain evidence="7 8">UBMA197</strain>
    </source>
</reference>
<feature type="domain" description="Rieske" evidence="6">
    <location>
        <begin position="17"/>
        <end position="102"/>
    </location>
</feature>
<dbReference type="InterPro" id="IPR005805">
    <property type="entry name" value="Rieske_Fe-S_prot_C"/>
</dbReference>
<name>A0A1Y2JSI0_BRAJP</name>
<dbReference type="GO" id="GO:0051537">
    <property type="term" value="F:2 iron, 2 sulfur cluster binding"/>
    <property type="evidence" value="ECO:0007669"/>
    <property type="project" value="UniProtKB-KW"/>
</dbReference>
<evidence type="ECO:0000256" key="1">
    <source>
        <dbReference type="ARBA" id="ARBA00022714"/>
    </source>
</evidence>
<evidence type="ECO:0000313" key="7">
    <source>
        <dbReference type="EMBL" id="OSJ33878.1"/>
    </source>
</evidence>
<keyword evidence="2" id="KW-0479">Metal-binding</keyword>
<evidence type="ECO:0000256" key="4">
    <source>
        <dbReference type="ARBA" id="ARBA00023014"/>
    </source>
</evidence>
<dbReference type="PRINTS" id="PR00162">
    <property type="entry name" value="RIESKE"/>
</dbReference>
<dbReference type="Proteomes" id="UP000193335">
    <property type="component" value="Unassembled WGS sequence"/>
</dbReference>
<dbReference type="EMBL" id="NAFL01000237">
    <property type="protein sequence ID" value="OSJ33878.1"/>
    <property type="molecule type" value="Genomic_DNA"/>
</dbReference>
<keyword evidence="3" id="KW-0408">Iron</keyword>
<proteinExistence type="predicted"/>
<dbReference type="AlphaFoldDB" id="A0A1Y2JSI0"/>
<evidence type="ECO:0000256" key="3">
    <source>
        <dbReference type="ARBA" id="ARBA00023004"/>
    </source>
</evidence>
<evidence type="ECO:0000313" key="8">
    <source>
        <dbReference type="Proteomes" id="UP000193335"/>
    </source>
</evidence>
<keyword evidence="5" id="KW-1015">Disulfide bond</keyword>
<protein>
    <recommendedName>
        <fullName evidence="6">Rieske domain-containing protein</fullName>
    </recommendedName>
</protein>
<dbReference type="PROSITE" id="PS51296">
    <property type="entry name" value="RIESKE"/>
    <property type="match status" value="1"/>
</dbReference>
<keyword evidence="4" id="KW-0411">Iron-sulfur</keyword>
<dbReference type="Gene3D" id="2.102.10.10">
    <property type="entry name" value="Rieske [2Fe-2S] iron-sulphur domain"/>
    <property type="match status" value="1"/>
</dbReference>
<evidence type="ECO:0000256" key="5">
    <source>
        <dbReference type="ARBA" id="ARBA00023157"/>
    </source>
</evidence>
<comment type="caution">
    <text evidence="7">The sequence shown here is derived from an EMBL/GenBank/DDBJ whole genome shotgun (WGS) entry which is preliminary data.</text>
</comment>
<dbReference type="FunFam" id="2.102.10.10:FF:000014">
    <property type="entry name" value="Oxidoreductase, FAD dependent"/>
    <property type="match status" value="1"/>
</dbReference>
<dbReference type="InterPro" id="IPR036922">
    <property type="entry name" value="Rieske_2Fe-2S_sf"/>
</dbReference>
<dbReference type="Pfam" id="PF00355">
    <property type="entry name" value="Rieske"/>
    <property type="match status" value="1"/>
</dbReference>
<dbReference type="GO" id="GO:0046872">
    <property type="term" value="F:metal ion binding"/>
    <property type="evidence" value="ECO:0007669"/>
    <property type="project" value="UniProtKB-KW"/>
</dbReference>
<dbReference type="InterPro" id="IPR017941">
    <property type="entry name" value="Rieske_2Fe-2S"/>
</dbReference>
<evidence type="ECO:0000256" key="2">
    <source>
        <dbReference type="ARBA" id="ARBA00022723"/>
    </source>
</evidence>
<keyword evidence="1" id="KW-0001">2Fe-2S</keyword>
<dbReference type="SUPFAM" id="SSF50022">
    <property type="entry name" value="ISP domain"/>
    <property type="match status" value="1"/>
</dbReference>
<accession>A0A1Y2JSI0</accession>
<evidence type="ECO:0000259" key="6">
    <source>
        <dbReference type="PROSITE" id="PS51296"/>
    </source>
</evidence>
<organism evidence="7 8">
    <name type="scientific">Bradyrhizobium japonicum</name>
    <dbReference type="NCBI Taxonomy" id="375"/>
    <lineage>
        <taxon>Bacteria</taxon>
        <taxon>Pseudomonadati</taxon>
        <taxon>Pseudomonadota</taxon>
        <taxon>Alphaproteobacteria</taxon>
        <taxon>Hyphomicrobiales</taxon>
        <taxon>Nitrobacteraceae</taxon>
        <taxon>Bradyrhizobium</taxon>
    </lineage>
</organism>
<gene>
    <name evidence="7" type="ORF">BSZ19_13835</name>
</gene>